<name>A0AAE0LRH2_9PEZI</name>
<dbReference type="GO" id="GO:0005737">
    <property type="term" value="C:cytoplasm"/>
    <property type="evidence" value="ECO:0007669"/>
    <property type="project" value="TreeGrafter"/>
</dbReference>
<accession>A0AAE0LRH2</accession>
<dbReference type="InterPro" id="IPR029033">
    <property type="entry name" value="His_PPase_superfam"/>
</dbReference>
<reference evidence="2" key="2">
    <citation type="submission" date="2023-06" db="EMBL/GenBank/DDBJ databases">
        <authorList>
            <consortium name="Lawrence Berkeley National Laboratory"/>
            <person name="Haridas S."/>
            <person name="Hensen N."/>
            <person name="Bonometti L."/>
            <person name="Westerberg I."/>
            <person name="Brannstrom I.O."/>
            <person name="Guillou S."/>
            <person name="Cros-Aarteil S."/>
            <person name="Calhoun S."/>
            <person name="Kuo A."/>
            <person name="Mondo S."/>
            <person name="Pangilinan J."/>
            <person name="Riley R."/>
            <person name="Labutti K."/>
            <person name="Andreopoulos B."/>
            <person name="Lipzen A."/>
            <person name="Chen C."/>
            <person name="Yanf M."/>
            <person name="Daum C."/>
            <person name="Ng V."/>
            <person name="Clum A."/>
            <person name="Steindorff A."/>
            <person name="Ohm R."/>
            <person name="Martin F."/>
            <person name="Silar P."/>
            <person name="Natvig D."/>
            <person name="Lalanne C."/>
            <person name="Gautier V."/>
            <person name="Ament-Velasquez S.L."/>
            <person name="Kruys A."/>
            <person name="Hutchinson M.I."/>
            <person name="Powell A.J."/>
            <person name="Barry K."/>
            <person name="Miller A.N."/>
            <person name="Grigoriev I.V."/>
            <person name="Debuchy R."/>
            <person name="Gladieux P."/>
            <person name="Thoren M.H."/>
            <person name="Johannesson H."/>
        </authorList>
    </citation>
    <scope>NUCLEOTIDE SEQUENCE</scope>
    <source>
        <strain evidence="2">CBS 168.71</strain>
    </source>
</reference>
<dbReference type="Pfam" id="PF00300">
    <property type="entry name" value="His_Phos_1"/>
    <property type="match status" value="1"/>
</dbReference>
<dbReference type="GO" id="GO:0016791">
    <property type="term" value="F:phosphatase activity"/>
    <property type="evidence" value="ECO:0007669"/>
    <property type="project" value="TreeGrafter"/>
</dbReference>
<feature type="region of interest" description="Disordered" evidence="1">
    <location>
        <begin position="225"/>
        <end position="260"/>
    </location>
</feature>
<protein>
    <submittedName>
        <fullName evidence="2">Histidine phosphatase superfamily</fullName>
    </submittedName>
</protein>
<dbReference type="RefSeq" id="XP_062658655.1">
    <property type="nucleotide sequence ID" value="XM_062798253.1"/>
</dbReference>
<dbReference type="EMBL" id="JAUEPN010000004">
    <property type="protein sequence ID" value="KAK3295141.1"/>
    <property type="molecule type" value="Genomic_DNA"/>
</dbReference>
<dbReference type="PANTHER" id="PTHR48100">
    <property type="entry name" value="BROAD-SPECIFICITY PHOSPHATASE YOR283W-RELATED"/>
    <property type="match status" value="1"/>
</dbReference>
<reference evidence="2" key="1">
    <citation type="journal article" date="2023" name="Mol. Phylogenet. Evol.">
        <title>Genome-scale phylogeny and comparative genomics of the fungal order Sordariales.</title>
        <authorList>
            <person name="Hensen N."/>
            <person name="Bonometti L."/>
            <person name="Westerberg I."/>
            <person name="Brannstrom I.O."/>
            <person name="Guillou S."/>
            <person name="Cros-Aarteil S."/>
            <person name="Calhoun S."/>
            <person name="Haridas S."/>
            <person name="Kuo A."/>
            <person name="Mondo S."/>
            <person name="Pangilinan J."/>
            <person name="Riley R."/>
            <person name="LaButti K."/>
            <person name="Andreopoulos B."/>
            <person name="Lipzen A."/>
            <person name="Chen C."/>
            <person name="Yan M."/>
            <person name="Daum C."/>
            <person name="Ng V."/>
            <person name="Clum A."/>
            <person name="Steindorff A."/>
            <person name="Ohm R.A."/>
            <person name="Martin F."/>
            <person name="Silar P."/>
            <person name="Natvig D.O."/>
            <person name="Lalanne C."/>
            <person name="Gautier V."/>
            <person name="Ament-Velasquez S.L."/>
            <person name="Kruys A."/>
            <person name="Hutchinson M.I."/>
            <person name="Powell A.J."/>
            <person name="Barry K."/>
            <person name="Miller A.N."/>
            <person name="Grigoriev I.V."/>
            <person name="Debuchy R."/>
            <person name="Gladieux P."/>
            <person name="Hiltunen Thoren M."/>
            <person name="Johannesson H."/>
        </authorList>
    </citation>
    <scope>NUCLEOTIDE SEQUENCE</scope>
    <source>
        <strain evidence="2">CBS 168.71</strain>
    </source>
</reference>
<evidence type="ECO:0000313" key="3">
    <source>
        <dbReference type="Proteomes" id="UP001278766"/>
    </source>
</evidence>
<comment type="caution">
    <text evidence="2">The sequence shown here is derived from an EMBL/GenBank/DDBJ whole genome shotgun (WGS) entry which is preliminary data.</text>
</comment>
<evidence type="ECO:0000256" key="1">
    <source>
        <dbReference type="SAM" id="MobiDB-lite"/>
    </source>
</evidence>
<dbReference type="InterPro" id="IPR050275">
    <property type="entry name" value="PGM_Phosphatase"/>
</dbReference>
<dbReference type="CDD" id="cd07067">
    <property type="entry name" value="HP_PGM_like"/>
    <property type="match status" value="1"/>
</dbReference>
<feature type="compositionally biased region" description="Basic and acidic residues" evidence="1">
    <location>
        <begin position="236"/>
        <end position="245"/>
    </location>
</feature>
<organism evidence="2 3">
    <name type="scientific">Chaetomium fimeti</name>
    <dbReference type="NCBI Taxonomy" id="1854472"/>
    <lineage>
        <taxon>Eukaryota</taxon>
        <taxon>Fungi</taxon>
        <taxon>Dikarya</taxon>
        <taxon>Ascomycota</taxon>
        <taxon>Pezizomycotina</taxon>
        <taxon>Sordariomycetes</taxon>
        <taxon>Sordariomycetidae</taxon>
        <taxon>Sordariales</taxon>
        <taxon>Chaetomiaceae</taxon>
        <taxon>Chaetomium</taxon>
    </lineage>
</organism>
<dbReference type="InterPro" id="IPR013078">
    <property type="entry name" value="His_Pase_superF_clade-1"/>
</dbReference>
<proteinExistence type="predicted"/>
<dbReference type="AlphaFoldDB" id="A0AAE0LRH2"/>
<keyword evidence="3" id="KW-1185">Reference proteome</keyword>
<dbReference type="Proteomes" id="UP001278766">
    <property type="component" value="Unassembled WGS sequence"/>
</dbReference>
<dbReference type="PANTHER" id="PTHR48100:SF54">
    <property type="entry name" value="PHOSPHATASE SPAC5H10.03-RELATED"/>
    <property type="match status" value="1"/>
</dbReference>
<sequence>MPTYIHLVRHAQGFHNLCVANHQLPDPDLTPLGKEQCATLAKTFPFQSQLTHLVASPLRRTIYTCLLSFEPALQHLQQQQSQQQQTTPPNPPAAVVVALPELQEVSRFPCDTGSSPAALDAEFGPAGTVDLSLVRAVPDWNVKTGASPFAPVMARLEARARAARVWLRELGRRFEEVNPGVDAHVAVVTHGGFLHFLTGDWDGMNPEAGTGWVNTEWRSYEFVEGAGGSGDGDGEAALRETGESWRRRRGSAAGLTETEQMELRAAVEGSLVEEWGADGEKN</sequence>
<dbReference type="SUPFAM" id="SSF53254">
    <property type="entry name" value="Phosphoglycerate mutase-like"/>
    <property type="match status" value="1"/>
</dbReference>
<gene>
    <name evidence="2" type="ORF">B0H64DRAFT_139317</name>
</gene>
<dbReference type="SMART" id="SM00855">
    <property type="entry name" value="PGAM"/>
    <property type="match status" value="1"/>
</dbReference>
<evidence type="ECO:0000313" key="2">
    <source>
        <dbReference type="EMBL" id="KAK3295141.1"/>
    </source>
</evidence>
<dbReference type="GeneID" id="87835201"/>
<dbReference type="Gene3D" id="3.40.50.1240">
    <property type="entry name" value="Phosphoglycerate mutase-like"/>
    <property type="match status" value="1"/>
</dbReference>